<feature type="domain" description="F-box" evidence="1">
    <location>
        <begin position="95"/>
        <end position="163"/>
    </location>
</feature>
<keyword evidence="3" id="KW-1185">Reference proteome</keyword>
<accession>A0AAW0ALK4</accession>
<evidence type="ECO:0000313" key="3">
    <source>
        <dbReference type="Proteomes" id="UP001362999"/>
    </source>
</evidence>
<comment type="caution">
    <text evidence="2">The sequence shown here is derived from an EMBL/GenBank/DDBJ whole genome shotgun (WGS) entry which is preliminary data.</text>
</comment>
<dbReference type="AlphaFoldDB" id="A0AAW0ALK4"/>
<dbReference type="EMBL" id="JAWWNJ010000058">
    <property type="protein sequence ID" value="KAK7013801.1"/>
    <property type="molecule type" value="Genomic_DNA"/>
</dbReference>
<dbReference type="Gene3D" id="1.20.1280.50">
    <property type="match status" value="1"/>
</dbReference>
<dbReference type="InterPro" id="IPR001810">
    <property type="entry name" value="F-box_dom"/>
</dbReference>
<gene>
    <name evidence="2" type="ORF">R3P38DRAFT_2545674</name>
</gene>
<organism evidence="2 3">
    <name type="scientific">Favolaschia claudopus</name>
    <dbReference type="NCBI Taxonomy" id="2862362"/>
    <lineage>
        <taxon>Eukaryota</taxon>
        <taxon>Fungi</taxon>
        <taxon>Dikarya</taxon>
        <taxon>Basidiomycota</taxon>
        <taxon>Agaricomycotina</taxon>
        <taxon>Agaricomycetes</taxon>
        <taxon>Agaricomycetidae</taxon>
        <taxon>Agaricales</taxon>
        <taxon>Marasmiineae</taxon>
        <taxon>Mycenaceae</taxon>
        <taxon>Favolaschia</taxon>
    </lineage>
</organism>
<proteinExistence type="predicted"/>
<protein>
    <recommendedName>
        <fullName evidence="1">F-box domain-containing protein</fullName>
    </recommendedName>
</protein>
<evidence type="ECO:0000313" key="2">
    <source>
        <dbReference type="EMBL" id="KAK7013801.1"/>
    </source>
</evidence>
<reference evidence="2 3" key="1">
    <citation type="journal article" date="2024" name="J Genomics">
        <title>Draft genome sequencing and assembly of Favolaschia claudopus CIRM-BRFM 2984 isolated from oak limbs.</title>
        <authorList>
            <person name="Navarro D."/>
            <person name="Drula E."/>
            <person name="Chaduli D."/>
            <person name="Cazenave R."/>
            <person name="Ahrendt S."/>
            <person name="Wang J."/>
            <person name="Lipzen A."/>
            <person name="Daum C."/>
            <person name="Barry K."/>
            <person name="Grigoriev I.V."/>
            <person name="Favel A."/>
            <person name="Rosso M.N."/>
            <person name="Martin F."/>
        </authorList>
    </citation>
    <scope>NUCLEOTIDE SEQUENCE [LARGE SCALE GENOMIC DNA]</scope>
    <source>
        <strain evidence="2 3">CIRM-BRFM 2984</strain>
    </source>
</reference>
<dbReference type="Pfam" id="PF12937">
    <property type="entry name" value="F-box-like"/>
    <property type="match status" value="1"/>
</dbReference>
<dbReference type="Proteomes" id="UP001362999">
    <property type="component" value="Unassembled WGS sequence"/>
</dbReference>
<name>A0AAW0ALK4_9AGAR</name>
<sequence>MNSTVDCSGCSCHSSYTCSFLPTEAEISRMKDFSRFGILPPQPSVLKAKISAVPAELERYDAKIRQLETEMLRMASERHSLAFYAASCRSALAPIHRLPNELLADIFAWCMPHELFDVVDPIGITPEQEVDGISHWHLLQLAKVCARWHCVAMGTPQLWSSIAVRTDLWSECGISPETLLALVEAALDRGQNCPLTLIIRASEHVESILELVTRHAHRWQAVNLLNVDHGDLVRHLSNLAGKLDRLTQLSFVVADLGEVDVFLKAPRLTRIVFYGSVNPAPKMPWGQIQCCNYIGDKTTKTTNSPYHPLNLLLLTPKMESFIFRLDLCECPPDEHWNVDISSDLRCIDFRISADTVDTIGQLFDSLTLPCLATFAVTPLEEMEPPMWHTERFLSLADRSDFSHHLTSLAIHAIITDAELLRCLRVLPMLQTLSISDFISIGANDSSPVITDMLLQALTYHTDAPSLIPHLEYVHLISHLEFTDAAFIDFIKSRVKRVWESKDVTFEPILGWYWRPNGDMSGEILDRLHNLQETIAEWKGEILGHTEIRRAGN</sequence>
<evidence type="ECO:0000259" key="1">
    <source>
        <dbReference type="Pfam" id="PF12937"/>
    </source>
</evidence>